<dbReference type="STRING" id="2711.A0A067H1V0"/>
<dbReference type="Proteomes" id="UP000027120">
    <property type="component" value="Unassembled WGS sequence"/>
</dbReference>
<feature type="chain" id="PRO_5001638316" evidence="2">
    <location>
        <begin position="29"/>
        <end position="115"/>
    </location>
</feature>
<evidence type="ECO:0000313" key="4">
    <source>
        <dbReference type="Proteomes" id="UP000027120"/>
    </source>
</evidence>
<protein>
    <submittedName>
        <fullName evidence="3">Uncharacterized protein</fullName>
    </submittedName>
</protein>
<reference evidence="3 4" key="1">
    <citation type="submission" date="2014-04" db="EMBL/GenBank/DDBJ databases">
        <authorList>
            <consortium name="International Citrus Genome Consortium"/>
            <person name="Gmitter F."/>
            <person name="Chen C."/>
            <person name="Farmerie W."/>
            <person name="Harkins T."/>
            <person name="Desany B."/>
            <person name="Mohiuddin M."/>
            <person name="Kodira C."/>
            <person name="Borodovsky M."/>
            <person name="Lomsadze A."/>
            <person name="Burns P."/>
            <person name="Jenkins J."/>
            <person name="Prochnik S."/>
            <person name="Shu S."/>
            <person name="Chapman J."/>
            <person name="Pitluck S."/>
            <person name="Schmutz J."/>
            <person name="Rokhsar D."/>
        </authorList>
    </citation>
    <scope>NUCLEOTIDE SEQUENCE</scope>
</reference>
<dbReference type="PaxDb" id="2711-XP_006472285.1"/>
<dbReference type="eggNOG" id="ENOG502S806">
    <property type="taxonomic scope" value="Eukaryota"/>
</dbReference>
<organism evidence="3 4">
    <name type="scientific">Citrus sinensis</name>
    <name type="common">Sweet orange</name>
    <name type="synonym">Citrus aurantium var. sinensis</name>
    <dbReference type="NCBI Taxonomy" id="2711"/>
    <lineage>
        <taxon>Eukaryota</taxon>
        <taxon>Viridiplantae</taxon>
        <taxon>Streptophyta</taxon>
        <taxon>Embryophyta</taxon>
        <taxon>Tracheophyta</taxon>
        <taxon>Spermatophyta</taxon>
        <taxon>Magnoliopsida</taxon>
        <taxon>eudicotyledons</taxon>
        <taxon>Gunneridae</taxon>
        <taxon>Pentapetalae</taxon>
        <taxon>rosids</taxon>
        <taxon>malvids</taxon>
        <taxon>Sapindales</taxon>
        <taxon>Rutaceae</taxon>
        <taxon>Aurantioideae</taxon>
        <taxon>Citrus</taxon>
    </lineage>
</organism>
<dbReference type="PANTHER" id="PTHR37249:SF3">
    <property type="entry name" value="OS03G0206201 PROTEIN"/>
    <property type="match status" value="1"/>
</dbReference>
<accession>A0A067H1V0</accession>
<feature type="region of interest" description="Disordered" evidence="1">
    <location>
        <begin position="78"/>
        <end position="115"/>
    </location>
</feature>
<name>A0A067H1V0_CITSI</name>
<proteinExistence type="predicted"/>
<sequence>MKVSGFWVLLSVLGTALMLLSLSNYKASSSIPDVFSGQSDIGTTMTTISRKLKENGYNPSTTKKSQVGQVNLDDYHRIDPVPSSKASIQPGPIEHGSPLIPYIPKPSPPGNPNGA</sequence>
<feature type="signal peptide" evidence="2">
    <location>
        <begin position="1"/>
        <end position="28"/>
    </location>
</feature>
<gene>
    <name evidence="3" type="ORF">CISIN_1g033612mg</name>
</gene>
<evidence type="ECO:0000256" key="1">
    <source>
        <dbReference type="SAM" id="MobiDB-lite"/>
    </source>
</evidence>
<evidence type="ECO:0000256" key="2">
    <source>
        <dbReference type="SAM" id="SignalP"/>
    </source>
</evidence>
<dbReference type="PANTHER" id="PTHR37249">
    <property type="entry name" value="OS03G0206201 PROTEIN"/>
    <property type="match status" value="1"/>
</dbReference>
<keyword evidence="4" id="KW-1185">Reference proteome</keyword>
<dbReference type="EMBL" id="KK784876">
    <property type="protein sequence ID" value="KDO81546.1"/>
    <property type="molecule type" value="Genomic_DNA"/>
</dbReference>
<keyword evidence="2" id="KW-0732">Signal</keyword>
<dbReference type="AlphaFoldDB" id="A0A067H1V0"/>
<evidence type="ECO:0000313" key="3">
    <source>
        <dbReference type="EMBL" id="KDO81546.1"/>
    </source>
</evidence>
<feature type="compositionally biased region" description="Pro residues" evidence="1">
    <location>
        <begin position="101"/>
        <end position="115"/>
    </location>
</feature>